<comment type="caution">
    <text evidence="1">The sequence shown here is derived from an EMBL/GenBank/DDBJ whole genome shotgun (WGS) entry which is preliminary data.</text>
</comment>
<protein>
    <submittedName>
        <fullName evidence="1">Uncharacterized protein</fullName>
    </submittedName>
</protein>
<reference evidence="1 2" key="1">
    <citation type="submission" date="2019-11" db="EMBL/GenBank/DDBJ databases">
        <title>Genome sequences of 17 halophilic strains isolated from different environments.</title>
        <authorList>
            <person name="Furrow R.E."/>
        </authorList>
    </citation>
    <scope>NUCLEOTIDE SEQUENCE [LARGE SCALE GENOMIC DNA]</scope>
    <source>
        <strain evidence="1 2">22511_23_Filter</strain>
    </source>
</reference>
<organism evidence="1 2">
    <name type="scientific">Halobacillus litoralis</name>
    <dbReference type="NCBI Taxonomy" id="45668"/>
    <lineage>
        <taxon>Bacteria</taxon>
        <taxon>Bacillati</taxon>
        <taxon>Bacillota</taxon>
        <taxon>Bacilli</taxon>
        <taxon>Bacillales</taxon>
        <taxon>Bacillaceae</taxon>
        <taxon>Halobacillus</taxon>
    </lineage>
</organism>
<gene>
    <name evidence="1" type="ORF">GLW04_01655</name>
</gene>
<proteinExistence type="predicted"/>
<name>A0A845DMJ1_9BACI</name>
<evidence type="ECO:0000313" key="2">
    <source>
        <dbReference type="Proteomes" id="UP000460949"/>
    </source>
</evidence>
<sequence length="75" mass="7956">MSRTTRSSAGVEGAPLLGDSLKRLSLLDGGQSFSYSGRQASTASVLFHAGVNSRSPCRSFEYANLLSAQSSSYMF</sequence>
<evidence type="ECO:0000313" key="1">
    <source>
        <dbReference type="EMBL" id="MYL18573.1"/>
    </source>
</evidence>
<dbReference type="Proteomes" id="UP000460949">
    <property type="component" value="Unassembled WGS sequence"/>
</dbReference>
<accession>A0A845DMJ1</accession>
<dbReference type="EMBL" id="WMET01000001">
    <property type="protein sequence ID" value="MYL18573.1"/>
    <property type="molecule type" value="Genomic_DNA"/>
</dbReference>
<dbReference type="RefSeq" id="WP_160835030.1">
    <property type="nucleotide sequence ID" value="NZ_WMET01000001.1"/>
</dbReference>
<dbReference type="AlphaFoldDB" id="A0A845DMJ1"/>